<dbReference type="Pfam" id="PF01734">
    <property type="entry name" value="Patatin"/>
    <property type="match status" value="1"/>
</dbReference>
<feature type="short sequence motif" description="GXGXXG" evidence="4">
    <location>
        <begin position="8"/>
        <end position="13"/>
    </location>
</feature>
<evidence type="ECO:0000256" key="3">
    <source>
        <dbReference type="ARBA" id="ARBA00023098"/>
    </source>
</evidence>
<dbReference type="SUPFAM" id="SSF52540">
    <property type="entry name" value="P-loop containing nucleoside triphosphate hydrolases"/>
    <property type="match status" value="1"/>
</dbReference>
<proteinExistence type="predicted"/>
<keyword evidence="2" id="KW-0442">Lipid degradation</keyword>
<dbReference type="PANTHER" id="PTHR24185:SF1">
    <property type="entry name" value="CALCIUM-INDEPENDENT PHOSPHOLIPASE A2-GAMMA"/>
    <property type="match status" value="1"/>
</dbReference>
<comment type="caution">
    <text evidence="4">Lacks conserved residue(s) required for the propagation of feature annotation.</text>
</comment>
<dbReference type="GO" id="GO:0043531">
    <property type="term" value="F:ADP binding"/>
    <property type="evidence" value="ECO:0007669"/>
    <property type="project" value="InterPro"/>
</dbReference>
<dbReference type="Gene3D" id="3.40.1090.10">
    <property type="entry name" value="Cytosolic phospholipase A2 catalytic domain"/>
    <property type="match status" value="1"/>
</dbReference>
<evidence type="ECO:0000259" key="5">
    <source>
        <dbReference type="PROSITE" id="PS51635"/>
    </source>
</evidence>
<dbReference type="InterPro" id="IPR002641">
    <property type="entry name" value="PNPLA_dom"/>
</dbReference>
<dbReference type="InterPro" id="IPR016035">
    <property type="entry name" value="Acyl_Trfase/lysoPLipase"/>
</dbReference>
<evidence type="ECO:0000313" key="7">
    <source>
        <dbReference type="Proteomes" id="UP000663861"/>
    </source>
</evidence>
<dbReference type="PANTHER" id="PTHR24185">
    <property type="entry name" value="CALCIUM-INDEPENDENT PHOSPHOLIPASE A2-GAMMA"/>
    <property type="match status" value="1"/>
</dbReference>
<keyword evidence="1" id="KW-0378">Hydrolase</keyword>
<name>A0A8H3DLH9_9AGAM</name>
<dbReference type="SUPFAM" id="SSF52151">
    <property type="entry name" value="FabD/lysophospholipase-like"/>
    <property type="match status" value="1"/>
</dbReference>
<dbReference type="GO" id="GO:0016042">
    <property type="term" value="P:lipid catabolic process"/>
    <property type="evidence" value="ECO:0007669"/>
    <property type="project" value="UniProtKB-KW"/>
</dbReference>
<evidence type="ECO:0000256" key="4">
    <source>
        <dbReference type="PROSITE-ProRule" id="PRU01161"/>
    </source>
</evidence>
<dbReference type="InterPro" id="IPR027417">
    <property type="entry name" value="P-loop_NTPase"/>
</dbReference>
<dbReference type="Proteomes" id="UP000663861">
    <property type="component" value="Unassembled WGS sequence"/>
</dbReference>
<dbReference type="AlphaFoldDB" id="A0A8H3DLH9"/>
<keyword evidence="3" id="KW-0443">Lipid metabolism</keyword>
<dbReference type="Pfam" id="PF00931">
    <property type="entry name" value="NB-ARC"/>
    <property type="match status" value="1"/>
</dbReference>
<dbReference type="GO" id="GO:0016020">
    <property type="term" value="C:membrane"/>
    <property type="evidence" value="ECO:0007669"/>
    <property type="project" value="TreeGrafter"/>
</dbReference>
<sequence length="732" mass="80918">MRSFLADGGGARGLSALILMEEIMKRIQPMQELDSPPDPYQCFDVIAGTGTGAVQACMLGRLRMPVHSAILAYANLAKDVFSEKKRWGSGSFKTSRLKDSLRNIIRSATGDSDEPMMDRQQAGTQYKTLVFAMSKHNMRAGIPTAFRSSHVAANASPECTIWEALCATMAHPDLFKSFDIGSPPLTQSFVDAGFGCNSPLNHVLTEVKAIYPDRYVASITSIGTGHTRTIQIPDTSMLRRLLPIAALVATKDIATDTERVAEEMARRFNSTQDVYFRLNVDQGLQSVDIDGWEQLGEVRDHTRAYMRLVDLNKSIDKVAQIIHSKRPTVRTAHIDGEIQAAEVIVSDLSVVAHGPAPTPIFTGRGFTIRMVESCISWDTMERKVCVVHGLGGTGKTQVVLRVTKETYNRWKEVVYIDGGTRESIEAALKSIAIAKKLGSTYQATLQWLESYYEPWLVVLDNVDDPSLPIRDYLPGGKHGSIIITTRLSGMVSLAQGTQSDCNVSSMDPDDAMALLLKSARKQDQSLSDKELGSARALLQDMGHLALAVVHAGAFIGQSPHMSITEYRSQFLAQKQRALEAYSKLPPAVKVDNYGHTVYTVWLMCYGLLSSRAQELLWLIACLHHTGITVDIFQRAVMNINAYKPAFPATQLEVSAQRKVHSFLRDFLDNNRTWDGLLFMETINEISSRLGAHSCTCSSRFGSELCYELIGSVSTAGPELRVDHVLDEHWFTC</sequence>
<gene>
    <name evidence="6" type="ORF">RDB_LOCUS174792</name>
</gene>
<evidence type="ECO:0000256" key="2">
    <source>
        <dbReference type="ARBA" id="ARBA00022963"/>
    </source>
</evidence>
<evidence type="ECO:0000256" key="1">
    <source>
        <dbReference type="ARBA" id="ARBA00022801"/>
    </source>
</evidence>
<dbReference type="GO" id="GO:0019369">
    <property type="term" value="P:arachidonate metabolic process"/>
    <property type="evidence" value="ECO:0007669"/>
    <property type="project" value="TreeGrafter"/>
</dbReference>
<evidence type="ECO:0000313" key="6">
    <source>
        <dbReference type="EMBL" id="CAE6531140.1"/>
    </source>
</evidence>
<reference evidence="6" key="1">
    <citation type="submission" date="2021-01" db="EMBL/GenBank/DDBJ databases">
        <authorList>
            <person name="Kaushik A."/>
        </authorList>
    </citation>
    <scope>NUCLEOTIDE SEQUENCE</scope>
    <source>
        <strain evidence="6">AG4-RS23</strain>
    </source>
</reference>
<dbReference type="PROSITE" id="PS51635">
    <property type="entry name" value="PNPLA"/>
    <property type="match status" value="1"/>
</dbReference>
<comment type="caution">
    <text evidence="6">The sequence shown here is derived from an EMBL/GenBank/DDBJ whole genome shotgun (WGS) entry which is preliminary data.</text>
</comment>
<organism evidence="6 7">
    <name type="scientific">Rhizoctonia solani</name>
    <dbReference type="NCBI Taxonomy" id="456999"/>
    <lineage>
        <taxon>Eukaryota</taxon>
        <taxon>Fungi</taxon>
        <taxon>Dikarya</taxon>
        <taxon>Basidiomycota</taxon>
        <taxon>Agaricomycotina</taxon>
        <taxon>Agaricomycetes</taxon>
        <taxon>Cantharellales</taxon>
        <taxon>Ceratobasidiaceae</taxon>
        <taxon>Rhizoctonia</taxon>
    </lineage>
</organism>
<accession>A0A8H3DLH9</accession>
<dbReference type="GO" id="GO:0047499">
    <property type="term" value="F:calcium-independent phospholipase A2 activity"/>
    <property type="evidence" value="ECO:0007669"/>
    <property type="project" value="TreeGrafter"/>
</dbReference>
<dbReference type="InterPro" id="IPR002182">
    <property type="entry name" value="NB-ARC"/>
</dbReference>
<dbReference type="GO" id="GO:0046486">
    <property type="term" value="P:glycerolipid metabolic process"/>
    <property type="evidence" value="ECO:0007669"/>
    <property type="project" value="UniProtKB-ARBA"/>
</dbReference>
<feature type="domain" description="PNPLA" evidence="5">
    <location>
        <begin position="4"/>
        <end position="204"/>
    </location>
</feature>
<dbReference type="Gene3D" id="3.40.50.300">
    <property type="entry name" value="P-loop containing nucleotide triphosphate hydrolases"/>
    <property type="match status" value="1"/>
</dbReference>
<dbReference type="EMBL" id="CAJMWY010004407">
    <property type="protein sequence ID" value="CAE6531140.1"/>
    <property type="molecule type" value="Genomic_DNA"/>
</dbReference>
<protein>
    <recommendedName>
        <fullName evidence="5">PNPLA domain-containing protein</fullName>
    </recommendedName>
</protein>